<reference evidence="1" key="1">
    <citation type="submission" date="2014-09" db="EMBL/GenBank/DDBJ databases">
        <authorList>
            <person name="Magalhaes I.L.F."/>
            <person name="Oliveira U."/>
            <person name="Santos F.R."/>
            <person name="Vidigal T.H.D.A."/>
            <person name="Brescovit A.D."/>
            <person name="Santos A.J."/>
        </authorList>
    </citation>
    <scope>NUCLEOTIDE SEQUENCE</scope>
    <source>
        <tissue evidence="1">Shoot tissue taken approximately 20 cm above the soil surface</tissue>
    </source>
</reference>
<protein>
    <submittedName>
        <fullName evidence="1">Uncharacterized protein</fullName>
    </submittedName>
</protein>
<accession>A0A0A9F6Z7</accession>
<proteinExistence type="predicted"/>
<dbReference type="AlphaFoldDB" id="A0A0A9F6Z7"/>
<dbReference type="EMBL" id="GBRH01193858">
    <property type="protein sequence ID" value="JAE04038.1"/>
    <property type="molecule type" value="Transcribed_RNA"/>
</dbReference>
<evidence type="ECO:0000313" key="1">
    <source>
        <dbReference type="EMBL" id="JAE04038.1"/>
    </source>
</evidence>
<name>A0A0A9F6Z7_ARUDO</name>
<organism evidence="1">
    <name type="scientific">Arundo donax</name>
    <name type="common">Giant reed</name>
    <name type="synonym">Donax arundinaceus</name>
    <dbReference type="NCBI Taxonomy" id="35708"/>
    <lineage>
        <taxon>Eukaryota</taxon>
        <taxon>Viridiplantae</taxon>
        <taxon>Streptophyta</taxon>
        <taxon>Embryophyta</taxon>
        <taxon>Tracheophyta</taxon>
        <taxon>Spermatophyta</taxon>
        <taxon>Magnoliopsida</taxon>
        <taxon>Liliopsida</taxon>
        <taxon>Poales</taxon>
        <taxon>Poaceae</taxon>
        <taxon>PACMAD clade</taxon>
        <taxon>Arundinoideae</taxon>
        <taxon>Arundineae</taxon>
        <taxon>Arundo</taxon>
    </lineage>
</organism>
<reference evidence="1" key="2">
    <citation type="journal article" date="2015" name="Data Brief">
        <title>Shoot transcriptome of the giant reed, Arundo donax.</title>
        <authorList>
            <person name="Barrero R.A."/>
            <person name="Guerrero F.D."/>
            <person name="Moolhuijzen P."/>
            <person name="Goolsby J.A."/>
            <person name="Tidwell J."/>
            <person name="Bellgard S.E."/>
            <person name="Bellgard M.I."/>
        </authorList>
    </citation>
    <scope>NUCLEOTIDE SEQUENCE</scope>
    <source>
        <tissue evidence="1">Shoot tissue taken approximately 20 cm above the soil surface</tissue>
    </source>
</reference>
<sequence length="63" mass="7297">MLLNNLVLSEPPICTTLISKQYVLIIIIKVKFQKAIIIHPQIIYCHFSSMTTNILKLLQKFLL</sequence>